<keyword evidence="4" id="KW-0378">Hydrolase</keyword>
<feature type="domain" description="RecJ OB" evidence="8">
    <location>
        <begin position="472"/>
        <end position="569"/>
    </location>
</feature>
<dbReference type="PANTHER" id="PTHR30255:SF2">
    <property type="entry name" value="SINGLE-STRANDED-DNA-SPECIFIC EXONUCLEASE RECJ"/>
    <property type="match status" value="1"/>
</dbReference>
<dbReference type="NCBIfam" id="TIGR00644">
    <property type="entry name" value="recJ"/>
    <property type="match status" value="1"/>
</dbReference>
<reference evidence="9 10" key="1">
    <citation type="submission" date="2020-10" db="EMBL/GenBank/DDBJ databases">
        <title>Connecting structure to function with the recovery of over 1000 high-quality activated sludge metagenome-assembled genomes encoding full-length rRNA genes using long-read sequencing.</title>
        <authorList>
            <person name="Singleton C.M."/>
            <person name="Petriglieri F."/>
            <person name="Kristensen J.M."/>
            <person name="Kirkegaard R.H."/>
            <person name="Michaelsen T.Y."/>
            <person name="Andersen M.H."/>
            <person name="Karst S.M."/>
            <person name="Dueholm M.S."/>
            <person name="Nielsen P.H."/>
            <person name="Albertsen M."/>
        </authorList>
    </citation>
    <scope>NUCLEOTIDE SEQUENCE [LARGE SCALE GENOMIC DNA]</scope>
    <source>
        <strain evidence="9">EsbW_18-Q3-R4-48_BATAC.285</strain>
    </source>
</reference>
<dbReference type="Proteomes" id="UP000697998">
    <property type="component" value="Unassembled WGS sequence"/>
</dbReference>
<dbReference type="GO" id="GO:0006310">
    <property type="term" value="P:DNA recombination"/>
    <property type="evidence" value="ECO:0007669"/>
    <property type="project" value="InterPro"/>
</dbReference>
<dbReference type="InterPro" id="IPR051673">
    <property type="entry name" value="SSDNA_exonuclease_RecJ"/>
</dbReference>
<keyword evidence="5 9" id="KW-0269">Exonuclease</keyword>
<proteinExistence type="inferred from homology"/>
<feature type="domain" description="DHHA1" evidence="7">
    <location>
        <begin position="361"/>
        <end position="457"/>
    </location>
</feature>
<protein>
    <recommendedName>
        <fullName evidence="2">Single-stranded-DNA-specific exonuclease RecJ</fullName>
    </recommendedName>
</protein>
<sequence>MTDIRRRAVSPRVQWQLEQQGLHPLLARIYAGRGIVARSELDYEFQSLLPPTRLAHTAEAAVLLADAIARQARILIVADYDCDGATACALGIRALRAFGAKVDYLVPNRFTYGYGLSPDIVELAATTKRPDLIVTVDNGIASVEGVARARQLGIATLITDHHLPGDHLPAADCIVNPNLPACSFPSKCLAGVGVMFYVMLALRAELRDRQWFSTASGRSEPKLASLLDLVALGTVADVVKLDHNNRVLVSQGLQRIRQGRVTAGLRAIFRAAGRNPAQASSLDLGFMIGPRLNAAGRLADMSLGIECLITDDDGRAMNIAQQLDALNRERREIEAGMQEQALSQLAQAGGELAGEAATGAAVSLFNGDWHQGVVGIVAARIKEKLHRPVFAFARGEGGEIKGSGRSIAGLHLRDALDLVSKRAPGLLLRFGGHAMAAGVTMRETDFTRFRELFAQVADELLAAADRARTLETDGGLEAAYFSIATARLLEAEVWGQGFPAPLFEDEFVVESQRILKDKHLKLRLRKGMQILDAIQFNFAQAPGSSIRAAYRLAINDFNGVQTPQLMIEHIETRAA</sequence>
<dbReference type="PANTHER" id="PTHR30255">
    <property type="entry name" value="SINGLE-STRANDED-DNA-SPECIFIC EXONUCLEASE RECJ"/>
    <property type="match status" value="1"/>
</dbReference>
<evidence type="ECO:0000259" key="6">
    <source>
        <dbReference type="Pfam" id="PF01368"/>
    </source>
</evidence>
<dbReference type="Pfam" id="PF02272">
    <property type="entry name" value="DHHA1"/>
    <property type="match status" value="1"/>
</dbReference>
<dbReference type="AlphaFoldDB" id="A0A935Q294"/>
<dbReference type="Gene3D" id="3.90.1640.30">
    <property type="match status" value="1"/>
</dbReference>
<dbReference type="FunFam" id="3.90.1640.30:FF:000001">
    <property type="entry name" value="Single-stranded-DNA-specific exonuclease RecJ"/>
    <property type="match status" value="1"/>
</dbReference>
<dbReference type="GO" id="GO:0006281">
    <property type="term" value="P:DNA repair"/>
    <property type="evidence" value="ECO:0007669"/>
    <property type="project" value="InterPro"/>
</dbReference>
<evidence type="ECO:0000256" key="4">
    <source>
        <dbReference type="ARBA" id="ARBA00022801"/>
    </source>
</evidence>
<evidence type="ECO:0000259" key="8">
    <source>
        <dbReference type="Pfam" id="PF17768"/>
    </source>
</evidence>
<evidence type="ECO:0000256" key="1">
    <source>
        <dbReference type="ARBA" id="ARBA00005915"/>
    </source>
</evidence>
<dbReference type="GO" id="GO:0008409">
    <property type="term" value="F:5'-3' exonuclease activity"/>
    <property type="evidence" value="ECO:0007669"/>
    <property type="project" value="InterPro"/>
</dbReference>
<gene>
    <name evidence="9" type="primary">recJ</name>
    <name evidence="9" type="ORF">IPJ27_17625</name>
</gene>
<feature type="domain" description="DDH" evidence="6">
    <location>
        <begin position="73"/>
        <end position="234"/>
    </location>
</feature>
<dbReference type="InterPro" id="IPR004610">
    <property type="entry name" value="RecJ"/>
</dbReference>
<dbReference type="SUPFAM" id="SSF64182">
    <property type="entry name" value="DHH phosphoesterases"/>
    <property type="match status" value="1"/>
</dbReference>
<evidence type="ECO:0000259" key="7">
    <source>
        <dbReference type="Pfam" id="PF02272"/>
    </source>
</evidence>
<dbReference type="GO" id="GO:0003676">
    <property type="term" value="F:nucleic acid binding"/>
    <property type="evidence" value="ECO:0007669"/>
    <property type="project" value="InterPro"/>
</dbReference>
<dbReference type="Pfam" id="PF01368">
    <property type="entry name" value="DHH"/>
    <property type="match status" value="1"/>
</dbReference>
<keyword evidence="3" id="KW-0540">Nuclease</keyword>
<dbReference type="InterPro" id="IPR003156">
    <property type="entry name" value="DHHA1_dom"/>
</dbReference>
<dbReference type="EMBL" id="JADJMH010000019">
    <property type="protein sequence ID" value="MBK7676421.1"/>
    <property type="molecule type" value="Genomic_DNA"/>
</dbReference>
<dbReference type="Gene3D" id="3.10.310.30">
    <property type="match status" value="1"/>
</dbReference>
<evidence type="ECO:0000313" key="9">
    <source>
        <dbReference type="EMBL" id="MBK7676421.1"/>
    </source>
</evidence>
<name>A0A935Q294_9PROT</name>
<dbReference type="InterPro" id="IPR041122">
    <property type="entry name" value="RecJ_OB"/>
</dbReference>
<evidence type="ECO:0000313" key="10">
    <source>
        <dbReference type="Proteomes" id="UP000697998"/>
    </source>
</evidence>
<dbReference type="Pfam" id="PF17768">
    <property type="entry name" value="RecJ_OB"/>
    <property type="match status" value="1"/>
</dbReference>
<dbReference type="InterPro" id="IPR038763">
    <property type="entry name" value="DHH_sf"/>
</dbReference>
<organism evidence="9 10">
    <name type="scientific">Candidatus Accumulibacter proximus</name>
    <dbReference type="NCBI Taxonomy" id="2954385"/>
    <lineage>
        <taxon>Bacteria</taxon>
        <taxon>Pseudomonadati</taxon>
        <taxon>Pseudomonadota</taxon>
        <taxon>Betaproteobacteria</taxon>
        <taxon>Candidatus Accumulibacter</taxon>
    </lineage>
</organism>
<accession>A0A935Q294</accession>
<comment type="similarity">
    <text evidence="1">Belongs to the RecJ family.</text>
</comment>
<evidence type="ECO:0000256" key="3">
    <source>
        <dbReference type="ARBA" id="ARBA00022722"/>
    </source>
</evidence>
<dbReference type="InterPro" id="IPR001667">
    <property type="entry name" value="DDH_dom"/>
</dbReference>
<evidence type="ECO:0000256" key="5">
    <source>
        <dbReference type="ARBA" id="ARBA00022839"/>
    </source>
</evidence>
<comment type="caution">
    <text evidence="9">The sequence shown here is derived from an EMBL/GenBank/DDBJ whole genome shotgun (WGS) entry which is preliminary data.</text>
</comment>
<evidence type="ECO:0000256" key="2">
    <source>
        <dbReference type="ARBA" id="ARBA00019841"/>
    </source>
</evidence>